<evidence type="ECO:0000313" key="3">
    <source>
        <dbReference type="EMBL" id="TPX48347.1"/>
    </source>
</evidence>
<dbReference type="EMBL" id="QEAN01000141">
    <property type="protein sequence ID" value="TPX46224.1"/>
    <property type="molecule type" value="Genomic_DNA"/>
</dbReference>
<evidence type="ECO:0000313" key="5">
    <source>
        <dbReference type="Proteomes" id="UP000320475"/>
    </source>
</evidence>
<dbReference type="VEuPathDB" id="FungiDB:SeMB42_g03790"/>
<feature type="region of interest" description="Disordered" evidence="1">
    <location>
        <begin position="1"/>
        <end position="47"/>
    </location>
</feature>
<proteinExistence type="predicted"/>
<evidence type="ECO:0000256" key="1">
    <source>
        <dbReference type="SAM" id="MobiDB-lite"/>
    </source>
</evidence>
<evidence type="ECO:0000313" key="2">
    <source>
        <dbReference type="EMBL" id="TPX46224.1"/>
    </source>
</evidence>
<dbReference type="Proteomes" id="UP000317494">
    <property type="component" value="Unassembled WGS sequence"/>
</dbReference>
<dbReference type="EMBL" id="QEAM01000054">
    <property type="protein sequence ID" value="TPX48347.1"/>
    <property type="molecule type" value="Genomic_DNA"/>
</dbReference>
<name>A0A507D453_9FUNG</name>
<dbReference type="Proteomes" id="UP000320475">
    <property type="component" value="Unassembled WGS sequence"/>
</dbReference>
<gene>
    <name evidence="3" type="ORF">SeLEV6574_g02090</name>
    <name evidence="2" type="ORF">SeMB42_g03790</name>
</gene>
<comment type="caution">
    <text evidence="2">The sequence shown here is derived from an EMBL/GenBank/DDBJ whole genome shotgun (WGS) entry which is preliminary data.</text>
</comment>
<reference evidence="4 5" key="1">
    <citation type="journal article" date="2019" name="Sci. Rep.">
        <title>Comparative genomics of chytrid fungi reveal insights into the obligate biotrophic and pathogenic lifestyle of Synchytrium endobioticum.</title>
        <authorList>
            <person name="van de Vossenberg B.T.L.H."/>
            <person name="Warris S."/>
            <person name="Nguyen H.D.T."/>
            <person name="van Gent-Pelzer M.P.E."/>
            <person name="Joly D.L."/>
            <person name="van de Geest H.C."/>
            <person name="Bonants P.J.M."/>
            <person name="Smith D.S."/>
            <person name="Levesque C.A."/>
            <person name="van der Lee T.A.J."/>
        </authorList>
    </citation>
    <scope>NUCLEOTIDE SEQUENCE [LARGE SCALE GENOMIC DNA]</scope>
    <source>
        <strain evidence="3 5">LEV6574</strain>
        <strain evidence="2 4">MB42</strain>
    </source>
</reference>
<accession>A0A507D453</accession>
<evidence type="ECO:0000313" key="4">
    <source>
        <dbReference type="Proteomes" id="UP000317494"/>
    </source>
</evidence>
<sequence>MTYNPHQVSFQKLLKSRRTGPDEQDTYNPKLVKQPQPAKPASSMGIPVKAPINGQSIKGCGGDKITDFFYKESEIKTLPIFRGDVPEHSASRSRHMKLVNHLLHNCADYEKSVMTCLESDHRSVPQSRFEVEKSIHRSKRKPERYLSSLDDDFIVELICDENMVNLKKRGYNQVSGNETVADIVRKRRALAQAAATADRVNIDSNSNEAFTTVYDLEQGLPVTL</sequence>
<keyword evidence="4" id="KW-1185">Reference proteome</keyword>
<dbReference type="AlphaFoldDB" id="A0A507D453"/>
<protein>
    <submittedName>
        <fullName evidence="2">Uncharacterized protein</fullName>
    </submittedName>
</protein>
<organism evidence="2 4">
    <name type="scientific">Synchytrium endobioticum</name>
    <dbReference type="NCBI Taxonomy" id="286115"/>
    <lineage>
        <taxon>Eukaryota</taxon>
        <taxon>Fungi</taxon>
        <taxon>Fungi incertae sedis</taxon>
        <taxon>Chytridiomycota</taxon>
        <taxon>Chytridiomycota incertae sedis</taxon>
        <taxon>Chytridiomycetes</taxon>
        <taxon>Synchytriales</taxon>
        <taxon>Synchytriaceae</taxon>
        <taxon>Synchytrium</taxon>
    </lineage>
</organism>
<feature type="compositionally biased region" description="Polar residues" evidence="1">
    <location>
        <begin position="1"/>
        <end position="10"/>
    </location>
</feature>